<comment type="caution">
    <text evidence="6">The sequence shown here is derived from an EMBL/GenBank/DDBJ whole genome shotgun (WGS) entry which is preliminary data.</text>
</comment>
<proteinExistence type="predicted"/>
<gene>
    <name evidence="6" type="ORF">A374_01859</name>
</gene>
<dbReference type="InterPro" id="IPR014205">
    <property type="entry name" value="Spore_YtaF"/>
</dbReference>
<dbReference type="RefSeq" id="WP_007200473.1">
    <property type="nucleotide sequence ID" value="NZ_AKKV01000019.1"/>
</dbReference>
<evidence type="ECO:0000256" key="3">
    <source>
        <dbReference type="ARBA" id="ARBA00022989"/>
    </source>
</evidence>
<dbReference type="Proteomes" id="UP000004080">
    <property type="component" value="Unassembled WGS sequence"/>
</dbReference>
<dbReference type="InterPro" id="IPR003810">
    <property type="entry name" value="Mntp/YtaF"/>
</dbReference>
<feature type="transmembrane region" description="Helical" evidence="5">
    <location>
        <begin position="36"/>
        <end position="57"/>
    </location>
</feature>
<organism evidence="6 7">
    <name type="scientific">Fictibacillus macauensis ZFHKF-1</name>
    <dbReference type="NCBI Taxonomy" id="1196324"/>
    <lineage>
        <taxon>Bacteria</taxon>
        <taxon>Bacillati</taxon>
        <taxon>Bacillota</taxon>
        <taxon>Bacilli</taxon>
        <taxon>Bacillales</taxon>
        <taxon>Fictibacillaceae</taxon>
        <taxon>Fictibacillus</taxon>
    </lineage>
</organism>
<feature type="transmembrane region" description="Helical" evidence="5">
    <location>
        <begin position="154"/>
        <end position="175"/>
    </location>
</feature>
<keyword evidence="7" id="KW-1185">Reference proteome</keyword>
<keyword evidence="4 5" id="KW-0472">Membrane</keyword>
<dbReference type="PANTHER" id="PTHR35529">
    <property type="entry name" value="MANGANESE EFFLUX PUMP MNTP-RELATED"/>
    <property type="match status" value="1"/>
</dbReference>
<dbReference type="eggNOG" id="COG1971">
    <property type="taxonomic scope" value="Bacteria"/>
</dbReference>
<keyword evidence="3 5" id="KW-1133">Transmembrane helix</keyword>
<dbReference type="PANTHER" id="PTHR35529:SF2">
    <property type="entry name" value="SPORULATION PROTEIN YTAF-RELATED"/>
    <property type="match status" value="1"/>
</dbReference>
<dbReference type="OrthoDB" id="1679205at2"/>
<evidence type="ECO:0000256" key="5">
    <source>
        <dbReference type="SAM" id="Phobius"/>
    </source>
</evidence>
<accession>I8J5B2</accession>
<dbReference type="AlphaFoldDB" id="I8J5B2"/>
<dbReference type="NCBIfam" id="TIGR02840">
    <property type="entry name" value="spore_YtaF"/>
    <property type="match status" value="1"/>
</dbReference>
<dbReference type="PATRIC" id="fig|1196324.3.peg.369"/>
<feature type="transmembrane region" description="Helical" evidence="5">
    <location>
        <begin position="63"/>
        <end position="86"/>
    </location>
</feature>
<keyword evidence="1" id="KW-1003">Cell membrane</keyword>
<evidence type="ECO:0000313" key="6">
    <source>
        <dbReference type="EMBL" id="EIT86961.1"/>
    </source>
</evidence>
<reference evidence="6 7" key="1">
    <citation type="journal article" date="2012" name="J. Bacteriol.">
        <title>Genome of Bacillus macauensis ZFHKF-1, a Long-Chain-Forming Bacterium.</title>
        <authorList>
            <person name="Cai L."/>
            <person name="Zhang T."/>
        </authorList>
    </citation>
    <scope>NUCLEOTIDE SEQUENCE [LARGE SCALE GENOMIC DNA]</scope>
    <source>
        <strain evidence="6 7">ZFHKF-1</strain>
    </source>
</reference>
<evidence type="ECO:0000256" key="1">
    <source>
        <dbReference type="ARBA" id="ARBA00022475"/>
    </source>
</evidence>
<feature type="transmembrane region" description="Helical" evidence="5">
    <location>
        <begin position="187"/>
        <end position="206"/>
    </location>
</feature>
<sequence>MLIATWITVLLLSISSSIDNFGVGISYGIRKIKVGFVANGIISAIAFVFSMVGIYSGRFLADLFPGTTAEIIATAFLFVIGIRIIMLTFPPKKEKQQTDESVTGVITGYLHSPEKADLDQSGEIGFYEAIVLGIAISMNALTNGLGAGLMNVSPLALSLISALFSFGSIWLGVALGSKIANITIGKWSIGQFSTALSGVILLGIALHNLL</sequence>
<protein>
    <submittedName>
        <fullName evidence="6">Sporulation protein YtaF</fullName>
    </submittedName>
</protein>
<dbReference type="EMBL" id="AKKV01000019">
    <property type="protein sequence ID" value="EIT86961.1"/>
    <property type="molecule type" value="Genomic_DNA"/>
</dbReference>
<keyword evidence="2 5" id="KW-0812">Transmembrane</keyword>
<evidence type="ECO:0000256" key="2">
    <source>
        <dbReference type="ARBA" id="ARBA00022692"/>
    </source>
</evidence>
<feature type="transmembrane region" description="Helical" evidence="5">
    <location>
        <begin position="124"/>
        <end position="142"/>
    </location>
</feature>
<evidence type="ECO:0000313" key="7">
    <source>
        <dbReference type="Proteomes" id="UP000004080"/>
    </source>
</evidence>
<evidence type="ECO:0000256" key="4">
    <source>
        <dbReference type="ARBA" id="ARBA00023136"/>
    </source>
</evidence>
<feature type="transmembrane region" description="Helical" evidence="5">
    <location>
        <begin position="6"/>
        <end position="29"/>
    </location>
</feature>
<dbReference type="STRING" id="1196324.A374_01859"/>
<name>I8J5B2_9BACL</name>
<dbReference type="Pfam" id="PF02659">
    <property type="entry name" value="Mntp"/>
    <property type="match status" value="1"/>
</dbReference>